<keyword evidence="2" id="KW-1185">Reference proteome</keyword>
<proteinExistence type="predicted"/>
<dbReference type="Proteomes" id="UP000593567">
    <property type="component" value="Unassembled WGS sequence"/>
</dbReference>
<evidence type="ECO:0000313" key="2">
    <source>
        <dbReference type="Proteomes" id="UP000593567"/>
    </source>
</evidence>
<protein>
    <submittedName>
        <fullName evidence="1">Uncharacterized protein</fullName>
    </submittedName>
</protein>
<reference evidence="1" key="1">
    <citation type="submission" date="2020-06" db="EMBL/GenBank/DDBJ databases">
        <title>Draft genome of Bugula neritina, a colonial animal packing powerful symbionts and potential medicines.</title>
        <authorList>
            <person name="Rayko M."/>
        </authorList>
    </citation>
    <scope>NUCLEOTIDE SEQUENCE [LARGE SCALE GENOMIC DNA]</scope>
    <source>
        <strain evidence="1">Kwan_BN1</strain>
    </source>
</reference>
<evidence type="ECO:0000313" key="1">
    <source>
        <dbReference type="EMBL" id="KAF6021339.1"/>
    </source>
</evidence>
<comment type="caution">
    <text evidence="1">The sequence shown here is derived from an EMBL/GenBank/DDBJ whole genome shotgun (WGS) entry which is preliminary data.</text>
</comment>
<sequence length="73" mass="7949">MVTPKVIIRLSLNNQGLLVEVKALAFSVTSSLLLTAPPGFRVVVVKSVNRPVVVVLSDWLDVKLVLALDAYFD</sequence>
<dbReference type="AlphaFoldDB" id="A0A7J7J567"/>
<dbReference type="EMBL" id="VXIV02003062">
    <property type="protein sequence ID" value="KAF6021339.1"/>
    <property type="molecule type" value="Genomic_DNA"/>
</dbReference>
<organism evidence="1 2">
    <name type="scientific">Bugula neritina</name>
    <name type="common">Brown bryozoan</name>
    <name type="synonym">Sertularia neritina</name>
    <dbReference type="NCBI Taxonomy" id="10212"/>
    <lineage>
        <taxon>Eukaryota</taxon>
        <taxon>Metazoa</taxon>
        <taxon>Spiralia</taxon>
        <taxon>Lophotrochozoa</taxon>
        <taxon>Bryozoa</taxon>
        <taxon>Gymnolaemata</taxon>
        <taxon>Cheilostomatida</taxon>
        <taxon>Flustrina</taxon>
        <taxon>Buguloidea</taxon>
        <taxon>Bugulidae</taxon>
        <taxon>Bugula</taxon>
    </lineage>
</organism>
<name>A0A7J7J567_BUGNE</name>
<gene>
    <name evidence="1" type="ORF">EB796_020349</name>
</gene>
<accession>A0A7J7J567</accession>